<feature type="compositionally biased region" description="Basic and acidic residues" evidence="6">
    <location>
        <begin position="322"/>
        <end position="335"/>
    </location>
</feature>
<dbReference type="PANTHER" id="PTHR48225:SF7">
    <property type="entry name" value="MEIOSIS-SPECIFIC PROTEIN HOP1"/>
    <property type="match status" value="1"/>
</dbReference>
<evidence type="ECO:0000256" key="4">
    <source>
        <dbReference type="ARBA" id="ARBA00023242"/>
    </source>
</evidence>
<dbReference type="InterPro" id="IPR003511">
    <property type="entry name" value="HORMA_dom"/>
</dbReference>
<dbReference type="Gene3D" id="3.30.900.10">
    <property type="entry name" value="HORMA domain"/>
    <property type="match status" value="1"/>
</dbReference>
<feature type="region of interest" description="Disordered" evidence="6">
    <location>
        <begin position="650"/>
        <end position="710"/>
    </location>
</feature>
<feature type="region of interest" description="Disordered" evidence="6">
    <location>
        <begin position="66"/>
        <end position="92"/>
    </location>
</feature>
<feature type="compositionally biased region" description="Polar residues" evidence="6">
    <location>
        <begin position="692"/>
        <end position="710"/>
    </location>
</feature>
<evidence type="ECO:0000313" key="8">
    <source>
        <dbReference type="EMBL" id="KAG9688078.1"/>
    </source>
</evidence>
<keyword evidence="3" id="KW-0158">Chromosome</keyword>
<evidence type="ECO:0000259" key="7">
    <source>
        <dbReference type="PROSITE" id="PS50815"/>
    </source>
</evidence>
<feature type="region of interest" description="Disordered" evidence="6">
    <location>
        <begin position="260"/>
        <end position="338"/>
    </location>
</feature>
<comment type="subcellular location">
    <subcellularLocation>
        <location evidence="2">Chromosome</location>
    </subcellularLocation>
    <subcellularLocation>
        <location evidence="1">Nucleus</location>
    </subcellularLocation>
</comment>
<sequence length="743" mass="82922">MAQVTAQRQIVATKPKLTQKQSTETVQVMLYTSASLLCCMRNIFPALAFDVVELAEDDEFYTFENLMNGKHPRREQPPSPSSTSARSSEPKIPKIPLLKRGRSIRADQFLDALNTAFEALHRGTLHALRIPFMGDPDVNADSLELWSFRVIYKQSPESGREVQGLEANLGNEETFDPSLCISDLLLRVEEQCKTLPQLPDDRYIQPSILYKDNGWEPKGYVKTQSQQSVEGFAGWQPYKADLGIISGLHHDFALRVSALKHEHSSTRRISQDLQSRKPGANRESQLDSSPAALAGGDSPIQTRTTSPTSRRRTSADSAIPETPRHLGQPDKDRVSPADSHALTEATNNHVLNAAGLLRPNVLQSRTARPATSEQLQQHDYSSASQIEDDIRRRNSLENMLKPSSNREDDFVTQVRTSASQVLNDENSPSPELAEHARTYNFLTSETAYRLWIRNSELQTGLNTNESITSCRCQLHDSMDDMARCSICGVQQHSICQGYLGNVRQPPQHICHLCLFGRKIDRATLAKLCELALQRRVMDLLLSGDIDNTVELSRKLDMQFDKVTALVTSLVSQKFVEEQSGRSTRNSQGKITFPKSVSTPEYVDSLAKLFDPYQVVGHHFSDAAVSDDSDVNVAQTLRARYTILKEVPSIVTPGVSPEHKGDVTANASKDTTRSATTTTKKRSRTSQPEAVETSEQATPLRQSPRVTTRTPKMTEAIFGYWINGQNLPSREHPEIKSKRFKGNS</sequence>
<dbReference type="GO" id="GO:0005634">
    <property type="term" value="C:nucleus"/>
    <property type="evidence" value="ECO:0007669"/>
    <property type="project" value="UniProtKB-SubCell"/>
</dbReference>
<dbReference type="Pfam" id="PF02301">
    <property type="entry name" value="HORMA"/>
    <property type="match status" value="1"/>
</dbReference>
<proteinExistence type="predicted"/>
<feature type="compositionally biased region" description="Polar residues" evidence="6">
    <location>
        <begin position="366"/>
        <end position="385"/>
    </location>
</feature>
<dbReference type="GO" id="GO:0005694">
    <property type="term" value="C:chromosome"/>
    <property type="evidence" value="ECO:0007669"/>
    <property type="project" value="UniProtKB-SubCell"/>
</dbReference>
<dbReference type="InterPro" id="IPR011011">
    <property type="entry name" value="Znf_FYVE_PHD"/>
</dbReference>
<evidence type="ECO:0000313" key="9">
    <source>
        <dbReference type="Proteomes" id="UP000779574"/>
    </source>
</evidence>
<dbReference type="SUPFAM" id="SSF57903">
    <property type="entry name" value="FYVE/PHD zinc finger"/>
    <property type="match status" value="1"/>
</dbReference>
<evidence type="ECO:0000256" key="3">
    <source>
        <dbReference type="ARBA" id="ARBA00022454"/>
    </source>
</evidence>
<evidence type="ECO:0000256" key="6">
    <source>
        <dbReference type="SAM" id="MobiDB-lite"/>
    </source>
</evidence>
<evidence type="ECO:0000256" key="2">
    <source>
        <dbReference type="ARBA" id="ARBA00004286"/>
    </source>
</evidence>
<reference evidence="8" key="2">
    <citation type="submission" date="2021-08" db="EMBL/GenBank/DDBJ databases">
        <authorList>
            <person name="Gostincar C."/>
            <person name="Sun X."/>
            <person name="Song Z."/>
            <person name="Gunde-Cimerman N."/>
        </authorList>
    </citation>
    <scope>NUCLEOTIDE SEQUENCE</scope>
    <source>
        <strain evidence="8">EXF-9911</strain>
    </source>
</reference>
<organism evidence="8 9">
    <name type="scientific">Aureobasidium melanogenum</name>
    <name type="common">Aureobasidium pullulans var. melanogenum</name>
    <dbReference type="NCBI Taxonomy" id="46634"/>
    <lineage>
        <taxon>Eukaryota</taxon>
        <taxon>Fungi</taxon>
        <taxon>Dikarya</taxon>
        <taxon>Ascomycota</taxon>
        <taxon>Pezizomycotina</taxon>
        <taxon>Dothideomycetes</taxon>
        <taxon>Dothideomycetidae</taxon>
        <taxon>Dothideales</taxon>
        <taxon>Saccotheciaceae</taxon>
        <taxon>Aureobasidium</taxon>
    </lineage>
</organism>
<dbReference type="Proteomes" id="UP000779574">
    <property type="component" value="Unassembled WGS sequence"/>
</dbReference>
<gene>
    <name evidence="8" type="ORF">KCU76_g9873</name>
</gene>
<dbReference type="EMBL" id="JAHFXF010000421">
    <property type="protein sequence ID" value="KAG9688078.1"/>
    <property type="molecule type" value="Genomic_DNA"/>
</dbReference>
<dbReference type="OrthoDB" id="1928087at2759"/>
<dbReference type="Gene3D" id="3.30.40.10">
    <property type="entry name" value="Zinc/RING finger domain, C3HC4 (zinc finger)"/>
    <property type="match status" value="1"/>
</dbReference>
<dbReference type="SUPFAM" id="SSF56019">
    <property type="entry name" value="The spindle assembly checkpoint protein mad2"/>
    <property type="match status" value="1"/>
</dbReference>
<dbReference type="GO" id="GO:0051321">
    <property type="term" value="P:meiotic cell cycle"/>
    <property type="evidence" value="ECO:0007669"/>
    <property type="project" value="UniProtKB-KW"/>
</dbReference>
<evidence type="ECO:0000256" key="1">
    <source>
        <dbReference type="ARBA" id="ARBA00004123"/>
    </source>
</evidence>
<accession>A0A9P8EF55</accession>
<evidence type="ECO:0000256" key="5">
    <source>
        <dbReference type="ARBA" id="ARBA00023254"/>
    </source>
</evidence>
<dbReference type="PROSITE" id="PS50815">
    <property type="entry name" value="HORMA"/>
    <property type="match status" value="1"/>
</dbReference>
<feature type="non-terminal residue" evidence="8">
    <location>
        <position position="743"/>
    </location>
</feature>
<keyword evidence="5" id="KW-0469">Meiosis</keyword>
<feature type="region of interest" description="Disordered" evidence="6">
    <location>
        <begin position="724"/>
        <end position="743"/>
    </location>
</feature>
<feature type="compositionally biased region" description="Low complexity" evidence="6">
    <location>
        <begin position="666"/>
        <end position="677"/>
    </location>
</feature>
<dbReference type="InterPro" id="IPR036570">
    <property type="entry name" value="HORMA_dom_sf"/>
</dbReference>
<reference evidence="8" key="1">
    <citation type="journal article" date="2021" name="J Fungi (Basel)">
        <title>Virulence traits and population genomics of the black yeast Aureobasidium melanogenum.</title>
        <authorList>
            <person name="Cernosa A."/>
            <person name="Sun X."/>
            <person name="Gostincar C."/>
            <person name="Fang C."/>
            <person name="Gunde-Cimerman N."/>
            <person name="Song Z."/>
        </authorList>
    </citation>
    <scope>NUCLEOTIDE SEQUENCE</scope>
    <source>
        <strain evidence="8">EXF-9911</strain>
    </source>
</reference>
<dbReference type="AlphaFoldDB" id="A0A9P8EF55"/>
<comment type="caution">
    <text evidence="8">The sequence shown here is derived from an EMBL/GenBank/DDBJ whole genome shotgun (WGS) entry which is preliminary data.</text>
</comment>
<feature type="region of interest" description="Disordered" evidence="6">
    <location>
        <begin position="366"/>
        <end position="389"/>
    </location>
</feature>
<dbReference type="InterPro" id="IPR051294">
    <property type="entry name" value="HORMA_MeioticProgression"/>
</dbReference>
<dbReference type="PANTHER" id="PTHR48225">
    <property type="entry name" value="HORMA DOMAIN-CONTAINING PROTEIN 1"/>
    <property type="match status" value="1"/>
</dbReference>
<name>A0A9P8EF55_AURME</name>
<protein>
    <recommendedName>
        <fullName evidence="7">HORMA domain-containing protein</fullName>
    </recommendedName>
</protein>
<feature type="domain" description="HORMA" evidence="7">
    <location>
        <begin position="20"/>
        <end position="256"/>
    </location>
</feature>
<keyword evidence="4" id="KW-0539">Nucleus</keyword>
<dbReference type="InterPro" id="IPR013083">
    <property type="entry name" value="Znf_RING/FYVE/PHD"/>
</dbReference>